<keyword evidence="4" id="KW-0256">Endoplasmic reticulum</keyword>
<dbReference type="GO" id="GO:0005783">
    <property type="term" value="C:endoplasmic reticulum"/>
    <property type="evidence" value="ECO:0007669"/>
    <property type="project" value="UniProtKB-SubCell"/>
</dbReference>
<dbReference type="Proteomes" id="UP000245609">
    <property type="component" value="Unassembled WGS sequence"/>
</dbReference>
<keyword evidence="7" id="KW-0472">Membrane</keyword>
<evidence type="ECO:0000313" key="10">
    <source>
        <dbReference type="Proteomes" id="UP000245609"/>
    </source>
</evidence>
<dbReference type="InterPro" id="IPR001199">
    <property type="entry name" value="Cyt_B5-like_heme/steroid-bd"/>
</dbReference>
<dbReference type="GO" id="GO:0016020">
    <property type="term" value="C:membrane"/>
    <property type="evidence" value="ECO:0007669"/>
    <property type="project" value="TreeGrafter"/>
</dbReference>
<keyword evidence="3" id="KW-0479">Metal-binding</keyword>
<dbReference type="GO" id="GO:0020037">
    <property type="term" value="F:heme binding"/>
    <property type="evidence" value="ECO:0007669"/>
    <property type="project" value="UniProtKB-ARBA"/>
</dbReference>
<evidence type="ECO:0000256" key="7">
    <source>
        <dbReference type="SAM" id="Phobius"/>
    </source>
</evidence>
<dbReference type="InterPro" id="IPR050577">
    <property type="entry name" value="MAPR/NEUFC/NENF-like"/>
</dbReference>
<keyword evidence="5" id="KW-0408">Iron</keyword>
<comment type="subcellular location">
    <subcellularLocation>
        <location evidence="1">Endoplasmic reticulum</location>
    </subcellularLocation>
</comment>
<dbReference type="PANTHER" id="PTHR10281">
    <property type="entry name" value="MEMBRANE-ASSOCIATED PROGESTERONE RECEPTOR COMPONENT-RELATED"/>
    <property type="match status" value="1"/>
</dbReference>
<evidence type="ECO:0000256" key="1">
    <source>
        <dbReference type="ARBA" id="ARBA00004240"/>
    </source>
</evidence>
<sequence>MSSIIDSEKFSLLMTKLQEPANLALLIVSVITFLFILRKSFDSGEGDLDIPEPTHPDSVTFSEYNLSELRDFDGTGPTKLIFIGIKEKVYDVSSKPEFYGPNGAYGVFAGRDATAALAKSDITTEFIPKVEDKPHDLTTLSEKEKETLDGWVSFFDNKYQVVGTLKY</sequence>
<dbReference type="GO" id="GO:0046872">
    <property type="term" value="F:metal ion binding"/>
    <property type="evidence" value="ECO:0007669"/>
    <property type="project" value="UniProtKB-KW"/>
</dbReference>
<dbReference type="SUPFAM" id="SSF55856">
    <property type="entry name" value="Cytochrome b5-like heme/steroid binding domain"/>
    <property type="match status" value="1"/>
</dbReference>
<dbReference type="PANTHER" id="PTHR10281:SF72">
    <property type="entry name" value="NEUDESIN"/>
    <property type="match status" value="1"/>
</dbReference>
<dbReference type="Gene3D" id="3.10.120.10">
    <property type="entry name" value="Cytochrome b5-like heme/steroid binding domain"/>
    <property type="match status" value="1"/>
</dbReference>
<proteinExistence type="inferred from homology"/>
<evidence type="ECO:0000259" key="8">
    <source>
        <dbReference type="SMART" id="SM01117"/>
    </source>
</evidence>
<dbReference type="OrthoDB" id="899at2759"/>
<dbReference type="AlphaFoldDB" id="A0A2T9Z778"/>
<keyword evidence="2" id="KW-0349">Heme</keyword>
<evidence type="ECO:0000256" key="2">
    <source>
        <dbReference type="ARBA" id="ARBA00022617"/>
    </source>
</evidence>
<dbReference type="STRING" id="133381.A0A2T9Z778"/>
<evidence type="ECO:0000313" key="9">
    <source>
        <dbReference type="EMBL" id="PVV00453.1"/>
    </source>
</evidence>
<keyword evidence="7" id="KW-0812">Transmembrane</keyword>
<dbReference type="SMART" id="SM01117">
    <property type="entry name" value="Cyt-b5"/>
    <property type="match status" value="1"/>
</dbReference>
<feature type="domain" description="Cytochrome b5 heme-binding" evidence="8">
    <location>
        <begin position="64"/>
        <end position="166"/>
    </location>
</feature>
<dbReference type="InterPro" id="IPR036400">
    <property type="entry name" value="Cyt_B5-like_heme/steroid_sf"/>
</dbReference>
<comment type="similarity">
    <text evidence="6">Belongs to the cytochrome b5 family. MAPR subfamily.</text>
</comment>
<dbReference type="Pfam" id="PF00173">
    <property type="entry name" value="Cyt-b5"/>
    <property type="match status" value="1"/>
</dbReference>
<protein>
    <recommendedName>
        <fullName evidence="8">Cytochrome b5 heme-binding domain-containing protein</fullName>
    </recommendedName>
</protein>
<organism evidence="9 10">
    <name type="scientific">Smittium megazygosporum</name>
    <dbReference type="NCBI Taxonomy" id="133381"/>
    <lineage>
        <taxon>Eukaryota</taxon>
        <taxon>Fungi</taxon>
        <taxon>Fungi incertae sedis</taxon>
        <taxon>Zoopagomycota</taxon>
        <taxon>Kickxellomycotina</taxon>
        <taxon>Harpellomycetes</taxon>
        <taxon>Harpellales</taxon>
        <taxon>Legeriomycetaceae</taxon>
        <taxon>Smittium</taxon>
    </lineage>
</organism>
<reference evidence="9 10" key="1">
    <citation type="journal article" date="2018" name="MBio">
        <title>Comparative Genomics Reveals the Core Gene Toolbox for the Fungus-Insect Symbiosis.</title>
        <authorList>
            <person name="Wang Y."/>
            <person name="Stata M."/>
            <person name="Wang W."/>
            <person name="Stajich J.E."/>
            <person name="White M.M."/>
            <person name="Moncalvo J.M."/>
        </authorList>
    </citation>
    <scope>NUCLEOTIDE SEQUENCE [LARGE SCALE GENOMIC DNA]</scope>
    <source>
        <strain evidence="9 10">SC-DP-2</strain>
    </source>
</reference>
<feature type="transmembrane region" description="Helical" evidence="7">
    <location>
        <begin position="20"/>
        <end position="37"/>
    </location>
</feature>
<dbReference type="FunFam" id="3.10.120.10:FF:000003">
    <property type="entry name" value="membrane-associated progesterone receptor component 1"/>
    <property type="match status" value="1"/>
</dbReference>
<name>A0A2T9Z778_9FUNG</name>
<keyword evidence="10" id="KW-1185">Reference proteome</keyword>
<evidence type="ECO:0000256" key="3">
    <source>
        <dbReference type="ARBA" id="ARBA00022723"/>
    </source>
</evidence>
<evidence type="ECO:0000256" key="6">
    <source>
        <dbReference type="ARBA" id="ARBA00038357"/>
    </source>
</evidence>
<keyword evidence="7" id="KW-1133">Transmembrane helix</keyword>
<dbReference type="EMBL" id="MBFS01001974">
    <property type="protein sequence ID" value="PVV00453.1"/>
    <property type="molecule type" value="Genomic_DNA"/>
</dbReference>
<comment type="caution">
    <text evidence="9">The sequence shown here is derived from an EMBL/GenBank/DDBJ whole genome shotgun (WGS) entry which is preliminary data.</text>
</comment>
<gene>
    <name evidence="9" type="ORF">BB560_005162</name>
</gene>
<evidence type="ECO:0000256" key="4">
    <source>
        <dbReference type="ARBA" id="ARBA00022824"/>
    </source>
</evidence>
<accession>A0A2T9Z778</accession>
<evidence type="ECO:0000256" key="5">
    <source>
        <dbReference type="ARBA" id="ARBA00023004"/>
    </source>
</evidence>